<comment type="subcellular location">
    <subcellularLocation>
        <location evidence="3">Cell projection</location>
        <location evidence="3">Cilium</location>
    </subcellularLocation>
</comment>
<feature type="binding site" evidence="16">
    <location>
        <position position="88"/>
    </location>
    <ligand>
        <name>ATP</name>
        <dbReference type="ChEBI" id="CHEBI:30616"/>
    </ligand>
</feature>
<keyword evidence="8" id="KW-0479">Metal-binding</keyword>
<organism evidence="20 21">
    <name type="scientific">Gonium pectorale</name>
    <name type="common">Green alga</name>
    <dbReference type="NCBI Taxonomy" id="33097"/>
    <lineage>
        <taxon>Eukaryota</taxon>
        <taxon>Viridiplantae</taxon>
        <taxon>Chlorophyta</taxon>
        <taxon>core chlorophytes</taxon>
        <taxon>Chlorophyceae</taxon>
        <taxon>CS clade</taxon>
        <taxon>Chlamydomonadales</taxon>
        <taxon>Volvocaceae</taxon>
        <taxon>Gonium</taxon>
    </lineage>
</organism>
<protein>
    <recommendedName>
        <fullName evidence="5">Nucleoside diphosphate kinase 6</fullName>
    </recommendedName>
</protein>
<feature type="compositionally biased region" description="Low complexity" evidence="18">
    <location>
        <begin position="262"/>
        <end position="284"/>
    </location>
</feature>
<sequence>MAELEKTLALIKPDAVRAGKAQEIMQLIELNGFTIIAKQKMQLTKIRAEEFYGEHKGKEFFPKLVNFMTSGPIWALVLAKPGAILAWRALMGPTNVFKARAEQPKCLRALYGTDGTQNATHGSDSPASASREIKFFFSALSPAPVTEPAAAADYITSQLQPALTKALAALAREKPSADKFEAITFLATYLLQNNPNKPKVLLPDEWDPAMLGDGEDDEAEFVNARRVGVVESAPSAEASKAELAAKVEAAAPPAPAPPAAPRPTSARPTSARPTSARPASGSAAAPPPAPAVAEEEAPESGVSLEYAATTVQAAFRGYQARKEVAVMRAEAAAGAATAEAEAEAAAEADQAAAEAELAAAEAELAATEQEAGTSGLDLPPGVSEQQAEEAAKVVQAHMRGYIARKQVAELKAQRQQQVAGAGDGGGDELFAEAEPEPEGEGEPEPEAGPAEGEEAPAEGEGEELPAEGEGEEAPADGEPLVEGEGEEAAE</sequence>
<evidence type="ECO:0000259" key="19">
    <source>
        <dbReference type="SMART" id="SM00562"/>
    </source>
</evidence>
<dbReference type="SMART" id="SM00562">
    <property type="entry name" value="NDK"/>
    <property type="match status" value="1"/>
</dbReference>
<gene>
    <name evidence="20" type="ORF">GPECTOR_9g656</name>
</gene>
<evidence type="ECO:0000313" key="21">
    <source>
        <dbReference type="Proteomes" id="UP000075714"/>
    </source>
</evidence>
<reference evidence="21" key="1">
    <citation type="journal article" date="2016" name="Nat. Commun.">
        <title>The Gonium pectorale genome demonstrates co-option of cell cycle regulation during the evolution of multicellularity.</title>
        <authorList>
            <person name="Hanschen E.R."/>
            <person name="Marriage T.N."/>
            <person name="Ferris P.J."/>
            <person name="Hamaji T."/>
            <person name="Toyoda A."/>
            <person name="Fujiyama A."/>
            <person name="Neme R."/>
            <person name="Noguchi H."/>
            <person name="Minakuchi Y."/>
            <person name="Suzuki M."/>
            <person name="Kawai-Toyooka H."/>
            <person name="Smith D.R."/>
            <person name="Sparks H."/>
            <person name="Anderson J."/>
            <person name="Bakaric R."/>
            <person name="Luria V."/>
            <person name="Karger A."/>
            <person name="Kirschner M.W."/>
            <person name="Durand P.M."/>
            <person name="Michod R.E."/>
            <person name="Nozaki H."/>
            <person name="Olson B.J."/>
        </authorList>
    </citation>
    <scope>NUCLEOTIDE SEQUENCE [LARGE SCALE GENOMIC DNA]</scope>
    <source>
        <strain evidence="21">NIES-2863</strain>
    </source>
</reference>
<evidence type="ECO:0000256" key="5">
    <source>
        <dbReference type="ARBA" id="ARBA00013502"/>
    </source>
</evidence>
<dbReference type="CDD" id="cd04414">
    <property type="entry name" value="NDPk6"/>
    <property type="match status" value="1"/>
</dbReference>
<evidence type="ECO:0000256" key="14">
    <source>
        <dbReference type="ARBA" id="ARBA00023080"/>
    </source>
</evidence>
<dbReference type="Pfam" id="PF00612">
    <property type="entry name" value="IQ"/>
    <property type="match status" value="2"/>
</dbReference>
<dbReference type="STRING" id="33097.A0A150GS35"/>
<dbReference type="FunFam" id="3.30.70.141:FF:000010">
    <property type="entry name" value="Nucleoside diphosphate kinase 7"/>
    <property type="match status" value="1"/>
</dbReference>
<dbReference type="PANTHER" id="PTHR46161:SF3">
    <property type="entry name" value="NUCLEOSIDE DIPHOSPHATE KINASE DDB_G0292928-RELATED"/>
    <property type="match status" value="1"/>
</dbReference>
<feature type="region of interest" description="Disordered" evidence="18">
    <location>
        <begin position="409"/>
        <end position="490"/>
    </location>
</feature>
<keyword evidence="11" id="KW-0378">Hydrolase</keyword>
<evidence type="ECO:0000313" key="20">
    <source>
        <dbReference type="EMBL" id="KXZ52611.1"/>
    </source>
</evidence>
<dbReference type="PROSITE" id="PS00469">
    <property type="entry name" value="NDPK"/>
    <property type="match status" value="1"/>
</dbReference>
<evidence type="ECO:0000256" key="12">
    <source>
        <dbReference type="ARBA" id="ARBA00022840"/>
    </source>
</evidence>
<evidence type="ECO:0000256" key="18">
    <source>
        <dbReference type="SAM" id="MobiDB-lite"/>
    </source>
</evidence>
<dbReference type="GO" id="GO:0006228">
    <property type="term" value="P:UTP biosynthetic process"/>
    <property type="evidence" value="ECO:0007669"/>
    <property type="project" value="InterPro"/>
</dbReference>
<feature type="binding site" evidence="16">
    <location>
        <position position="12"/>
    </location>
    <ligand>
        <name>ATP</name>
        <dbReference type="ChEBI" id="CHEBI:30616"/>
    </ligand>
</feature>
<evidence type="ECO:0000256" key="3">
    <source>
        <dbReference type="ARBA" id="ARBA00004138"/>
    </source>
</evidence>
<dbReference type="SMART" id="SM00015">
    <property type="entry name" value="IQ"/>
    <property type="match status" value="2"/>
</dbReference>
<comment type="caution">
    <text evidence="20">The sequence shown here is derived from an EMBL/GenBank/DDBJ whole genome shotgun (WGS) entry which is preliminary data.</text>
</comment>
<dbReference type="GO" id="GO:0005929">
    <property type="term" value="C:cilium"/>
    <property type="evidence" value="ECO:0007669"/>
    <property type="project" value="UniProtKB-SubCell"/>
</dbReference>
<evidence type="ECO:0000256" key="15">
    <source>
        <dbReference type="ARBA" id="ARBA00023273"/>
    </source>
</evidence>
<dbReference type="GO" id="GO:0016787">
    <property type="term" value="F:hydrolase activity"/>
    <property type="evidence" value="ECO:0007669"/>
    <property type="project" value="UniProtKB-KW"/>
</dbReference>
<feature type="domain" description="Nucleoside diphosphate kinase-like" evidence="19">
    <location>
        <begin position="4"/>
        <end position="144"/>
    </location>
</feature>
<feature type="binding site" evidence="16">
    <location>
        <position position="60"/>
    </location>
    <ligand>
        <name>ATP</name>
        <dbReference type="ChEBI" id="CHEBI:30616"/>
    </ligand>
</feature>
<evidence type="ECO:0000256" key="17">
    <source>
        <dbReference type="RuleBase" id="RU004011"/>
    </source>
</evidence>
<evidence type="ECO:0000256" key="8">
    <source>
        <dbReference type="ARBA" id="ARBA00022723"/>
    </source>
</evidence>
<keyword evidence="14" id="KW-0546">Nucleotide metabolism</keyword>
<proteinExistence type="inferred from homology"/>
<dbReference type="Pfam" id="PF05186">
    <property type="entry name" value="Dpy-30"/>
    <property type="match status" value="1"/>
</dbReference>
<feature type="binding site" evidence="16">
    <location>
        <position position="108"/>
    </location>
    <ligand>
        <name>ATP</name>
        <dbReference type="ChEBI" id="CHEBI:30616"/>
    </ligand>
</feature>
<dbReference type="InterPro" id="IPR023005">
    <property type="entry name" value="Nucleoside_diP_kinase_AS"/>
</dbReference>
<feature type="binding site" evidence="16">
    <location>
        <position position="94"/>
    </location>
    <ligand>
        <name>ATP</name>
        <dbReference type="ChEBI" id="CHEBI:30616"/>
    </ligand>
</feature>
<dbReference type="OrthoDB" id="2162449at2759"/>
<dbReference type="AlphaFoldDB" id="A0A150GS35"/>
<dbReference type="Pfam" id="PF00334">
    <property type="entry name" value="NDK"/>
    <property type="match status" value="1"/>
</dbReference>
<accession>A0A150GS35</accession>
<dbReference type="GO" id="GO:0006183">
    <property type="term" value="P:GTP biosynthetic process"/>
    <property type="evidence" value="ECO:0007669"/>
    <property type="project" value="InterPro"/>
</dbReference>
<feature type="compositionally biased region" description="Low complexity" evidence="18">
    <location>
        <begin position="348"/>
        <end position="372"/>
    </location>
</feature>
<name>A0A150GS35_GONPE</name>
<feature type="compositionally biased region" description="Pro residues" evidence="18">
    <location>
        <begin position="252"/>
        <end position="261"/>
    </location>
</feature>
<evidence type="ECO:0000256" key="10">
    <source>
        <dbReference type="ARBA" id="ARBA00022777"/>
    </source>
</evidence>
<dbReference type="InterPro" id="IPR036850">
    <property type="entry name" value="NDK-like_dom_sf"/>
</dbReference>
<dbReference type="InterPro" id="IPR034907">
    <property type="entry name" value="NDK-like_dom"/>
</dbReference>
<evidence type="ECO:0000256" key="6">
    <source>
        <dbReference type="ARBA" id="ARBA00022490"/>
    </source>
</evidence>
<evidence type="ECO:0000256" key="16">
    <source>
        <dbReference type="PROSITE-ProRule" id="PRU00706"/>
    </source>
</evidence>
<dbReference type="PANTHER" id="PTHR46161">
    <property type="entry name" value="NUCLEOSIDE DIPHOSPHATE KINASE"/>
    <property type="match status" value="1"/>
</dbReference>
<dbReference type="GO" id="GO:0004550">
    <property type="term" value="F:nucleoside diphosphate kinase activity"/>
    <property type="evidence" value="ECO:0007669"/>
    <property type="project" value="UniProtKB-EC"/>
</dbReference>
<keyword evidence="6" id="KW-0963">Cytoplasm</keyword>
<evidence type="ECO:0000256" key="9">
    <source>
        <dbReference type="ARBA" id="ARBA00022741"/>
    </source>
</evidence>
<dbReference type="CDD" id="cd23767">
    <property type="entry name" value="IQCD"/>
    <property type="match status" value="1"/>
</dbReference>
<dbReference type="PROSITE" id="PS51374">
    <property type="entry name" value="NDPK_LIKE"/>
    <property type="match status" value="1"/>
</dbReference>
<keyword evidence="13" id="KW-0460">Magnesium</keyword>
<dbReference type="InterPro" id="IPR037994">
    <property type="entry name" value="NDPk6"/>
</dbReference>
<dbReference type="GO" id="GO:0006241">
    <property type="term" value="P:CTP biosynthetic process"/>
    <property type="evidence" value="ECO:0007669"/>
    <property type="project" value="InterPro"/>
</dbReference>
<comment type="catalytic activity">
    <reaction evidence="1">
        <text>a 2'-deoxyribonucleoside 5'-diphosphate + ATP = a 2'-deoxyribonucleoside 5'-triphosphate + ADP</text>
        <dbReference type="Rhea" id="RHEA:44640"/>
        <dbReference type="ChEBI" id="CHEBI:30616"/>
        <dbReference type="ChEBI" id="CHEBI:61560"/>
        <dbReference type="ChEBI" id="CHEBI:73316"/>
        <dbReference type="ChEBI" id="CHEBI:456216"/>
        <dbReference type="EC" id="2.7.4.6"/>
    </reaction>
</comment>
<feature type="region of interest" description="Disordered" evidence="18">
    <location>
        <begin position="348"/>
        <end position="391"/>
    </location>
</feature>
<dbReference type="Gene3D" id="3.30.70.141">
    <property type="entry name" value="Nucleoside diphosphate kinase-like domain"/>
    <property type="match status" value="1"/>
</dbReference>
<keyword evidence="7" id="KW-0808">Transferase</keyword>
<evidence type="ECO:0000256" key="7">
    <source>
        <dbReference type="ARBA" id="ARBA00022679"/>
    </source>
</evidence>
<feature type="region of interest" description="Disordered" evidence="18">
    <location>
        <begin position="241"/>
        <end position="298"/>
    </location>
</feature>
<dbReference type="EMBL" id="LSYV01000010">
    <property type="protein sequence ID" value="KXZ52611.1"/>
    <property type="molecule type" value="Genomic_DNA"/>
</dbReference>
<evidence type="ECO:0000256" key="4">
    <source>
        <dbReference type="ARBA" id="ARBA00008142"/>
    </source>
</evidence>
<dbReference type="SUPFAM" id="SSF54919">
    <property type="entry name" value="Nucleoside diphosphate kinase, NDK"/>
    <property type="match status" value="1"/>
</dbReference>
<feature type="active site" description="Pros-phosphohistidine intermediate" evidence="16">
    <location>
        <position position="121"/>
    </location>
</feature>
<feature type="compositionally biased region" description="Acidic residues" evidence="18">
    <location>
        <begin position="425"/>
        <end position="490"/>
    </location>
</feature>
<evidence type="ECO:0000256" key="13">
    <source>
        <dbReference type="ARBA" id="ARBA00022842"/>
    </source>
</evidence>
<keyword evidence="9" id="KW-0547">Nucleotide-binding</keyword>
<dbReference type="Proteomes" id="UP000075714">
    <property type="component" value="Unassembled WGS sequence"/>
</dbReference>
<dbReference type="InterPro" id="IPR000048">
    <property type="entry name" value="IQ_motif_EF-hand-BS"/>
</dbReference>
<evidence type="ECO:0000256" key="1">
    <source>
        <dbReference type="ARBA" id="ARBA00000082"/>
    </source>
</evidence>
<keyword evidence="15" id="KW-0966">Cell projection</keyword>
<dbReference type="Gene3D" id="1.20.5.190">
    <property type="match status" value="1"/>
</dbReference>
<keyword evidence="12" id="KW-0067">ATP-binding</keyword>
<dbReference type="InterPro" id="IPR007858">
    <property type="entry name" value="Dpy-30_motif"/>
</dbReference>
<dbReference type="GO" id="GO:0005524">
    <property type="term" value="F:ATP binding"/>
    <property type="evidence" value="ECO:0007669"/>
    <property type="project" value="UniProtKB-KW"/>
</dbReference>
<dbReference type="PRINTS" id="PR01243">
    <property type="entry name" value="NUCDPKINASE"/>
</dbReference>
<dbReference type="InterPro" id="IPR001564">
    <property type="entry name" value="Nucleoside_diP_kinase"/>
</dbReference>
<keyword evidence="10" id="KW-0418">Kinase</keyword>
<comment type="similarity">
    <text evidence="4 16 17">Belongs to the NDK family.</text>
</comment>
<dbReference type="GO" id="GO:0046872">
    <property type="term" value="F:metal ion binding"/>
    <property type="evidence" value="ECO:0007669"/>
    <property type="project" value="UniProtKB-KW"/>
</dbReference>
<dbReference type="Gene3D" id="1.20.890.10">
    <property type="entry name" value="cAMP-dependent protein kinase regulatory subunit, dimerization-anchoring domain"/>
    <property type="match status" value="1"/>
</dbReference>
<feature type="binding site" evidence="16">
    <location>
        <position position="118"/>
    </location>
    <ligand>
        <name>ATP</name>
        <dbReference type="ChEBI" id="CHEBI:30616"/>
    </ligand>
</feature>
<evidence type="ECO:0000256" key="11">
    <source>
        <dbReference type="ARBA" id="ARBA00022801"/>
    </source>
</evidence>
<evidence type="ECO:0000256" key="2">
    <source>
        <dbReference type="ARBA" id="ARBA00000937"/>
    </source>
</evidence>
<comment type="catalytic activity">
    <reaction evidence="2">
        <text>a ribonucleoside 5'-diphosphate + ATP = a ribonucleoside 5'-triphosphate + ADP</text>
        <dbReference type="Rhea" id="RHEA:18113"/>
        <dbReference type="ChEBI" id="CHEBI:30616"/>
        <dbReference type="ChEBI" id="CHEBI:57930"/>
        <dbReference type="ChEBI" id="CHEBI:61557"/>
        <dbReference type="ChEBI" id="CHEBI:456216"/>
        <dbReference type="EC" id="2.7.4.6"/>
    </reaction>
</comment>
<dbReference type="PROSITE" id="PS50096">
    <property type="entry name" value="IQ"/>
    <property type="match status" value="2"/>
</dbReference>
<keyword evidence="21" id="KW-1185">Reference proteome</keyword>